<gene>
    <name evidence="1" type="ORF">ACFOPX_03450</name>
</gene>
<sequence>MPLALTRQSDNYIAYLRGVQGEYYDIYDDIVKRYHLNISAAIMREQAYHYARAKADSHFAVFEDAFKPEHLGNLINAIINAIVGISLSVVSVGVSSAIGIGTLVGTSTSASLELSLQMASAIVGAQASHAIKFYTQEGQSLTRARALVGYRGRSSLSHALIYHPYAILAGGEIYQQEDPGRLGYPAGLRAPHCMRGILGEDTPSPLSAQLNNTAHKYLAGNAHYDPLALPMPKNVFVAPTRAHTQALIEAMHARMQEIQTGFKELSAHYFGFKDTSLLEELFNAHERASVHPKIDALNSLRFLEQMRYYSLGERLPLFAHIPYPQSLRLPRWQDRARGVIEEVQRVGHFHAIPKGLNRTWDYRQASADSFYRGNSKSGDREHFYYYYEELHYYYDYEGQVLLGEYSRLQEHYIRPQSAHKIACDPGGSVILARTRLKTPPAPNAQVQQYLELGSEGRYGLDVDHAYALECAYQSHLIAYWDCFSVRVIGVSMGDILEEAQAFARANDCAFEDVFFNPKAPTPQTHTQAAMFKEYIQAHMFKEYAALKA</sequence>
<accession>A0ABV7ZJF7</accession>
<evidence type="ECO:0000313" key="2">
    <source>
        <dbReference type="Proteomes" id="UP001595783"/>
    </source>
</evidence>
<dbReference type="RefSeq" id="WP_199767682.1">
    <property type="nucleotide sequence ID" value="NZ_FZMF01000075.1"/>
</dbReference>
<protein>
    <submittedName>
        <fullName evidence="1">Uncharacterized protein</fullName>
    </submittedName>
</protein>
<name>A0ABV7ZJF7_9HELI</name>
<keyword evidence="2" id="KW-1185">Reference proteome</keyword>
<dbReference type="Proteomes" id="UP001595783">
    <property type="component" value="Unassembled WGS sequence"/>
</dbReference>
<evidence type="ECO:0000313" key="1">
    <source>
        <dbReference type="EMBL" id="MFC3847592.1"/>
    </source>
</evidence>
<comment type="caution">
    <text evidence="1">The sequence shown here is derived from an EMBL/GenBank/DDBJ whole genome shotgun (WGS) entry which is preliminary data.</text>
</comment>
<proteinExistence type="predicted"/>
<organism evidence="1 2">
    <name type="scientific">Helicobacter baculiformis</name>
    <dbReference type="NCBI Taxonomy" id="427351"/>
    <lineage>
        <taxon>Bacteria</taxon>
        <taxon>Pseudomonadati</taxon>
        <taxon>Campylobacterota</taxon>
        <taxon>Epsilonproteobacteria</taxon>
        <taxon>Campylobacterales</taxon>
        <taxon>Helicobacteraceae</taxon>
        <taxon>Helicobacter</taxon>
    </lineage>
</organism>
<reference evidence="2" key="1">
    <citation type="journal article" date="2019" name="Int. J. Syst. Evol. Microbiol.">
        <title>The Global Catalogue of Microorganisms (GCM) 10K type strain sequencing project: providing services to taxonomists for standard genome sequencing and annotation.</title>
        <authorList>
            <consortium name="The Broad Institute Genomics Platform"/>
            <consortium name="The Broad Institute Genome Sequencing Center for Infectious Disease"/>
            <person name="Wu L."/>
            <person name="Ma J."/>
        </authorList>
    </citation>
    <scope>NUCLEOTIDE SEQUENCE [LARGE SCALE GENOMIC DNA]</scope>
    <source>
        <strain evidence="2">CCUG 53816</strain>
    </source>
</reference>
<dbReference type="EMBL" id="JBHRZO010000015">
    <property type="protein sequence ID" value="MFC3847592.1"/>
    <property type="molecule type" value="Genomic_DNA"/>
</dbReference>